<dbReference type="STRING" id="174720.A0A0N5C479"/>
<evidence type="ECO:0000256" key="3">
    <source>
        <dbReference type="SAM" id="MobiDB-lite"/>
    </source>
</evidence>
<dbReference type="PANTHER" id="PTHR37984:SF5">
    <property type="entry name" value="PROTEIN NYNRIN-LIKE"/>
    <property type="match status" value="1"/>
</dbReference>
<dbReference type="EC" id="2.7.7.49" evidence="1"/>
<dbReference type="InterPro" id="IPR000477">
    <property type="entry name" value="RT_dom"/>
</dbReference>
<reference evidence="6" key="1">
    <citation type="submission" date="2017-02" db="UniProtKB">
        <authorList>
            <consortium name="WormBaseParasite"/>
        </authorList>
    </citation>
    <scope>IDENTIFICATION</scope>
</reference>
<dbReference type="Gene3D" id="3.30.420.10">
    <property type="entry name" value="Ribonuclease H-like superfamily/Ribonuclease H"/>
    <property type="match status" value="1"/>
</dbReference>
<dbReference type="Gene3D" id="3.30.70.270">
    <property type="match status" value="2"/>
</dbReference>
<proteinExistence type="predicted"/>
<dbReference type="InterPro" id="IPR001584">
    <property type="entry name" value="Integrase_cat-core"/>
</dbReference>
<dbReference type="GO" id="GO:0003964">
    <property type="term" value="F:RNA-directed DNA polymerase activity"/>
    <property type="evidence" value="ECO:0007669"/>
    <property type="project" value="UniProtKB-EC"/>
</dbReference>
<dbReference type="Gene3D" id="1.10.340.70">
    <property type="match status" value="1"/>
</dbReference>
<dbReference type="InterPro" id="IPR036397">
    <property type="entry name" value="RNaseH_sf"/>
</dbReference>
<dbReference type="GO" id="GO:0015074">
    <property type="term" value="P:DNA integration"/>
    <property type="evidence" value="ECO:0007669"/>
    <property type="project" value="InterPro"/>
</dbReference>
<dbReference type="SUPFAM" id="SSF53098">
    <property type="entry name" value="Ribonuclease H-like"/>
    <property type="match status" value="1"/>
</dbReference>
<dbReference type="FunFam" id="3.30.70.270:FF:000026">
    <property type="entry name" value="Transposon Ty3-G Gag-Pol polyprotein"/>
    <property type="match status" value="1"/>
</dbReference>
<evidence type="ECO:0000256" key="2">
    <source>
        <dbReference type="ARBA" id="ARBA00023268"/>
    </source>
</evidence>
<evidence type="ECO:0000313" key="6">
    <source>
        <dbReference type="WBParaSite" id="SPAL_0001276300.1"/>
    </source>
</evidence>
<evidence type="ECO:0000313" key="5">
    <source>
        <dbReference type="Proteomes" id="UP000046392"/>
    </source>
</evidence>
<dbReference type="AlphaFoldDB" id="A0A0N5C479"/>
<dbReference type="InterPro" id="IPR012337">
    <property type="entry name" value="RNaseH-like_sf"/>
</dbReference>
<dbReference type="PANTHER" id="PTHR37984">
    <property type="entry name" value="PROTEIN CBG26694"/>
    <property type="match status" value="1"/>
</dbReference>
<accession>A0A0N5C479</accession>
<dbReference type="CDD" id="cd09274">
    <property type="entry name" value="RNase_HI_RT_Ty3"/>
    <property type="match status" value="1"/>
</dbReference>
<organism evidence="5 6">
    <name type="scientific">Strongyloides papillosus</name>
    <name type="common">Intestinal threadworm</name>
    <dbReference type="NCBI Taxonomy" id="174720"/>
    <lineage>
        <taxon>Eukaryota</taxon>
        <taxon>Metazoa</taxon>
        <taxon>Ecdysozoa</taxon>
        <taxon>Nematoda</taxon>
        <taxon>Chromadorea</taxon>
        <taxon>Rhabditida</taxon>
        <taxon>Tylenchina</taxon>
        <taxon>Panagrolaimomorpha</taxon>
        <taxon>Strongyloidoidea</taxon>
        <taxon>Strongyloididae</taxon>
        <taxon>Strongyloides</taxon>
    </lineage>
</organism>
<dbReference type="Proteomes" id="UP000046392">
    <property type="component" value="Unplaced"/>
</dbReference>
<dbReference type="InterPro" id="IPR043502">
    <property type="entry name" value="DNA/RNA_pol_sf"/>
</dbReference>
<dbReference type="Pfam" id="PF17919">
    <property type="entry name" value="RT_RNaseH_2"/>
    <property type="match status" value="1"/>
</dbReference>
<dbReference type="InterPro" id="IPR041577">
    <property type="entry name" value="RT_RNaseH_2"/>
</dbReference>
<keyword evidence="5" id="KW-1185">Reference proteome</keyword>
<dbReference type="SUPFAM" id="SSF56672">
    <property type="entry name" value="DNA/RNA polymerases"/>
    <property type="match status" value="1"/>
</dbReference>
<dbReference type="PROSITE" id="PS50994">
    <property type="entry name" value="INTEGRASE"/>
    <property type="match status" value="1"/>
</dbReference>
<dbReference type="InterPro" id="IPR050951">
    <property type="entry name" value="Retrovirus_Pol_polyprotein"/>
</dbReference>
<dbReference type="Pfam" id="PF17921">
    <property type="entry name" value="Integrase_H2C2"/>
    <property type="match status" value="1"/>
</dbReference>
<dbReference type="CDD" id="cd01647">
    <property type="entry name" value="RT_LTR"/>
    <property type="match status" value="1"/>
</dbReference>
<dbReference type="Pfam" id="PF00078">
    <property type="entry name" value="RVT_1"/>
    <property type="match status" value="1"/>
</dbReference>
<dbReference type="GO" id="GO:0003676">
    <property type="term" value="F:nucleic acid binding"/>
    <property type="evidence" value="ECO:0007669"/>
    <property type="project" value="InterPro"/>
</dbReference>
<name>A0A0N5C479_STREA</name>
<dbReference type="GO" id="GO:0042575">
    <property type="term" value="C:DNA polymerase complex"/>
    <property type="evidence" value="ECO:0007669"/>
    <property type="project" value="UniProtKB-ARBA"/>
</dbReference>
<protein>
    <recommendedName>
        <fullName evidence="1">RNA-directed DNA polymerase</fullName>
        <ecNumber evidence="1">2.7.7.49</ecNumber>
    </recommendedName>
</protein>
<dbReference type="Gene3D" id="3.10.10.10">
    <property type="entry name" value="HIV Type 1 Reverse Transcriptase, subunit A, domain 1"/>
    <property type="match status" value="1"/>
</dbReference>
<evidence type="ECO:0000259" key="4">
    <source>
        <dbReference type="PROSITE" id="PS50994"/>
    </source>
</evidence>
<feature type="region of interest" description="Disordered" evidence="3">
    <location>
        <begin position="998"/>
        <end position="1028"/>
    </location>
</feature>
<feature type="domain" description="Integrase catalytic" evidence="4">
    <location>
        <begin position="588"/>
        <end position="745"/>
    </location>
</feature>
<evidence type="ECO:0000256" key="1">
    <source>
        <dbReference type="ARBA" id="ARBA00012493"/>
    </source>
</evidence>
<feature type="region of interest" description="Disordered" evidence="3">
    <location>
        <begin position="1064"/>
        <end position="1085"/>
    </location>
</feature>
<dbReference type="InterPro" id="IPR043128">
    <property type="entry name" value="Rev_trsase/Diguanyl_cyclase"/>
</dbReference>
<dbReference type="WBParaSite" id="SPAL_0001276300.1">
    <property type="protein sequence ID" value="SPAL_0001276300.1"/>
    <property type="gene ID" value="SPAL_0001276300"/>
</dbReference>
<dbReference type="InterPro" id="IPR041588">
    <property type="entry name" value="Integrase_H2C2"/>
</dbReference>
<keyword evidence="2" id="KW-0511">Multifunctional enzyme</keyword>
<sequence>MPIKGVNNIKNNFTTIHLWNFGTKPFNILKNTPLCLAVQVKPDEIISAEDEYIAPEANWEEDLSEEKRSSPLSDDEMLNIIEIPKQLEALILKYKDIFYEYMHDPGRYTGTIRHEITLEENSKIVRKPLRKYRPEQEEAMMNIINDMLRESQIEKSKSPWASPVLMAKKKTGDWRKVVDYREVNLVTKEETSMLPLIEDILEKVSGKEIYLTIDLASGFFQIPIAEKSKEITAFITPKGLYQYNKVEAIDKVIPPKNRKELRTFLGATNYFTRFVLNYAKIASPLTKLLNEKEDFVWTEEQETAFNSLKTKLKEAPILAPPDINRSFAIHTDASEYAVGGVLLQEDQQDKRLRLVACVSRTLNSIEKRWQIVEKEALALVFSIKSFKYYIEGKTTDVFTDQRALLAIKSAKENQTKLRRYQLTLMAYNLNIFYKEGKANVIADLLSRNPEEILSEPQLAALVLKKEIHDEQWKSLPPIRLEWFKLNEKEVEELSNRYKDQIKIIDKIGYIKILGREKIYVPGKVRNRLISEYHSNIHLGAHLGSKRIANLIKQHYWWENMKINIDCEKCQKIKFAPNITSHWEGTWDVPKGPWIRLNIDIRGRLQTTKRRNEYLLVIVDDFSKYSLAIPMRNIKSETIINTLIIHVFTIFGYPEALRLDNASYFSSKEFEEFMCNSRIELIKSVAYNHNSNGEVERYNRTINEIIAFYEADEEWDLIIPVATLTYNNQIHTTTKAVPYEVIFGRKKITIERNLGLLNHLDNKEIQISHENLIAEIITTLNKNQEKKIVNKPEFFKVGDAVLKRIFGKTGNEGKTIGKYDGPYKITFLTAMDNPAGPLPYDNLYLIEALQECTQLIVSWDESGEHDNSLFHLRNHVSRIKDCERAIYTNFYRKLAEIIHEIRGPVQEPTIHNIPLLRRQFFQTAGITSQEFESLTKQPFDVFIKRYEFENSFEFPTYNEVTFKVATVAMLMHPRARRATLRRSQSVQTETDNPLVAVSQLNEQPPPRPSINHTPQQAPAPRQLTRDDQQHQKNNLRPRILNLRPASFGIQPIMVLAPPPTPNWGATPIAGNINGPQGNAPLPTSGP</sequence>